<dbReference type="HOGENOM" id="CLU_1199588_0_0_1"/>
<dbReference type="RefSeq" id="XP_029756536.1">
    <property type="nucleotide sequence ID" value="XM_029909972.1"/>
</dbReference>
<accession>A0A074X9D0</accession>
<proteinExistence type="predicted"/>
<dbReference type="AlphaFoldDB" id="A0A074X9D0"/>
<keyword evidence="1" id="KW-0175">Coiled coil</keyword>
<evidence type="ECO:0000313" key="2">
    <source>
        <dbReference type="EMBL" id="KEQ80349.1"/>
    </source>
</evidence>
<dbReference type="Proteomes" id="UP000030706">
    <property type="component" value="Unassembled WGS sequence"/>
</dbReference>
<evidence type="ECO:0000256" key="1">
    <source>
        <dbReference type="SAM" id="Coils"/>
    </source>
</evidence>
<protein>
    <submittedName>
        <fullName evidence="2">Uncharacterized protein</fullName>
    </submittedName>
</protein>
<evidence type="ECO:0000313" key="3">
    <source>
        <dbReference type="Proteomes" id="UP000030706"/>
    </source>
</evidence>
<gene>
    <name evidence="2" type="ORF">M438DRAFT_408731</name>
</gene>
<name>A0A074X9D0_AURPU</name>
<dbReference type="EMBL" id="KL584998">
    <property type="protein sequence ID" value="KEQ80349.1"/>
    <property type="molecule type" value="Genomic_DNA"/>
</dbReference>
<reference evidence="2 3" key="1">
    <citation type="journal article" date="2014" name="BMC Genomics">
        <title>Genome sequencing of four Aureobasidium pullulans varieties: biotechnological potential, stress tolerance, and description of new species.</title>
        <authorList>
            <person name="Gostin Ar C."/>
            <person name="Ohm R.A."/>
            <person name="Kogej T."/>
            <person name="Sonjak S."/>
            <person name="Turk M."/>
            <person name="Zajc J."/>
            <person name="Zalar P."/>
            <person name="Grube M."/>
            <person name="Sun H."/>
            <person name="Han J."/>
            <person name="Sharma A."/>
            <person name="Chiniquy J."/>
            <person name="Ngan C.Y."/>
            <person name="Lipzen A."/>
            <person name="Barry K."/>
            <person name="Grigoriev I.V."/>
            <person name="Gunde-Cimerman N."/>
        </authorList>
    </citation>
    <scope>NUCLEOTIDE SEQUENCE [LARGE SCALE GENOMIC DNA]</scope>
    <source>
        <strain evidence="2 3">EXF-150</strain>
    </source>
</reference>
<sequence length="231" mass="26256">MTTKMEELQALEKELLEEIKETKRLNEILQDQIKRDEVEMPVLPQGNELEKGLAATSRFIAAVEAAKAKDPGTDIEEMVACRSPEMLQVVKDMARYKELIFVYRWLTEPVGDSQITLHQRHGLDKLPGIAAAEMPESVFINLEYYHQRLFDPENGTMTVLHKLWRLDDHGIPVTPFGAALHENFDKAVAAVPRAIQRDEHGMIIYGLEDLSLATIPEIELTQPVEDEEDLV</sequence>
<feature type="coiled-coil region" evidence="1">
    <location>
        <begin position="1"/>
        <end position="39"/>
    </location>
</feature>
<keyword evidence="3" id="KW-1185">Reference proteome</keyword>
<dbReference type="GeneID" id="40752278"/>
<organism evidence="2 3">
    <name type="scientific">Aureobasidium pullulans EXF-150</name>
    <dbReference type="NCBI Taxonomy" id="1043002"/>
    <lineage>
        <taxon>Eukaryota</taxon>
        <taxon>Fungi</taxon>
        <taxon>Dikarya</taxon>
        <taxon>Ascomycota</taxon>
        <taxon>Pezizomycotina</taxon>
        <taxon>Dothideomycetes</taxon>
        <taxon>Dothideomycetidae</taxon>
        <taxon>Dothideales</taxon>
        <taxon>Saccotheciaceae</taxon>
        <taxon>Aureobasidium</taxon>
    </lineage>
</organism>